<keyword evidence="2" id="KW-0533">Nickel</keyword>
<dbReference type="PANTHER" id="PTHR43485">
    <property type="entry name" value="HYDROGENASE-4 COMPONENT G"/>
    <property type="match status" value="1"/>
</dbReference>
<dbReference type="SUPFAM" id="SSF56762">
    <property type="entry name" value="HydB/Nqo4-like"/>
    <property type="match status" value="1"/>
</dbReference>
<dbReference type="Gene3D" id="1.10.645.10">
    <property type="entry name" value="Cytochrome-c3 Hydrogenase, chain B"/>
    <property type="match status" value="1"/>
</dbReference>
<reference evidence="4" key="1">
    <citation type="journal article" date="2020" name="mSystems">
        <title>Genome- and Community-Level Interaction Insights into Carbon Utilization and Element Cycling Functions of Hydrothermarchaeota in Hydrothermal Sediment.</title>
        <authorList>
            <person name="Zhou Z."/>
            <person name="Liu Y."/>
            <person name="Xu W."/>
            <person name="Pan J."/>
            <person name="Luo Z.H."/>
            <person name="Li M."/>
        </authorList>
    </citation>
    <scope>NUCLEOTIDE SEQUENCE</scope>
    <source>
        <strain evidence="4">SpSt-1183</strain>
    </source>
</reference>
<dbReference type="GO" id="GO:0008901">
    <property type="term" value="F:ferredoxin hydrogenase activity"/>
    <property type="evidence" value="ECO:0007669"/>
    <property type="project" value="InterPro"/>
</dbReference>
<evidence type="ECO:0000256" key="2">
    <source>
        <dbReference type="PIRSR" id="PIRSR601501-1"/>
    </source>
</evidence>
<dbReference type="PANTHER" id="PTHR43485:SF1">
    <property type="entry name" value="FORMATE HYDROGENLYASE SUBUNIT 5-RELATED"/>
    <property type="match status" value="1"/>
</dbReference>
<comment type="cofactor">
    <cofactor evidence="2">
        <name>Ni(2+)</name>
        <dbReference type="ChEBI" id="CHEBI:49786"/>
    </cofactor>
</comment>
<feature type="binding site" evidence="2">
    <location>
        <position position="74"/>
    </location>
    <ligand>
        <name>Ni(2+)</name>
        <dbReference type="ChEBI" id="CHEBI:49786"/>
    </ligand>
</feature>
<feature type="domain" description="NADH-quinone oxidoreductase subunit D" evidence="3">
    <location>
        <begin position="125"/>
        <end position="380"/>
    </location>
</feature>
<name>A0A831PPM8_9EURY</name>
<dbReference type="GO" id="GO:0016651">
    <property type="term" value="F:oxidoreductase activity, acting on NAD(P)H"/>
    <property type="evidence" value="ECO:0007669"/>
    <property type="project" value="InterPro"/>
</dbReference>
<feature type="binding site" evidence="2">
    <location>
        <position position="341"/>
    </location>
    <ligand>
        <name>Mg(2+)</name>
        <dbReference type="ChEBI" id="CHEBI:18420"/>
    </ligand>
</feature>
<dbReference type="Pfam" id="PF00346">
    <property type="entry name" value="Complex1_49kDa"/>
    <property type="match status" value="1"/>
</dbReference>
<evidence type="ECO:0000256" key="1">
    <source>
        <dbReference type="ARBA" id="ARBA00023002"/>
    </source>
</evidence>
<keyword evidence="2" id="KW-0460">Magnesium</keyword>
<feature type="binding site" evidence="2">
    <location>
        <position position="74"/>
    </location>
    <ligand>
        <name>Fe cation</name>
        <dbReference type="ChEBI" id="CHEBI:24875"/>
    </ligand>
</feature>
<feature type="non-terminal residue" evidence="4">
    <location>
        <position position="415"/>
    </location>
</feature>
<dbReference type="InterPro" id="IPR052197">
    <property type="entry name" value="ComplexI_49kDa-like"/>
</dbReference>
<dbReference type="Proteomes" id="UP000885648">
    <property type="component" value="Unassembled WGS sequence"/>
</dbReference>
<sequence length="415" mass="46135">MANEGEKRPTATIPIGPIHPALKEPILFTLKMDGEAIAAADFAPGKAHRGIEWMGMRRNPVQILYLAERICGICGVSHSLAFARAVEQIADIEVPERAHYIRTIVAEFERIQSHLLWAGVAAHELGFDTLFFLAWRVREAAMDVIEHLTGNRVNYGIIQVGGVRRDITEEQFALIERALTGYEGLMDRLLDLFLEDATVKLRCRDHGYLSRDDAIGLCTVGPTARASGVRMDVRVDAPYAAYGDLSIKPVLPDGYMGEIRGDVYDRIVVRLIEVGQSVDIVRQCMAQMPAGEILWEKKVPKILAACRKADGEALGRVEAPRGECLHYVRMNGSASPQTWKVKASTYSNQMSWLPMLRGEQLADVPIITASIDPCMSCTDRVAVVRGREQGVITKEDLHRLSVEVFLRYHALFSSP</sequence>
<dbReference type="PROSITE" id="PS00507">
    <property type="entry name" value="NI_HGENASE_L_1"/>
    <property type="match status" value="1"/>
</dbReference>
<feature type="binding site" evidence="2">
    <location>
        <position position="377"/>
    </location>
    <ligand>
        <name>Fe cation</name>
        <dbReference type="ChEBI" id="CHEBI:24875"/>
    </ligand>
</feature>
<keyword evidence="2" id="KW-0479">Metal-binding</keyword>
<dbReference type="InterPro" id="IPR001135">
    <property type="entry name" value="NADH_Q_OxRdtase_suD"/>
</dbReference>
<dbReference type="GO" id="GO:0048038">
    <property type="term" value="F:quinone binding"/>
    <property type="evidence" value="ECO:0007669"/>
    <property type="project" value="InterPro"/>
</dbReference>
<dbReference type="GO" id="GO:0051287">
    <property type="term" value="F:NAD binding"/>
    <property type="evidence" value="ECO:0007669"/>
    <property type="project" value="InterPro"/>
</dbReference>
<feature type="binding site" evidence="2">
    <location>
        <position position="374"/>
    </location>
    <ligand>
        <name>Ni(2+)</name>
        <dbReference type="ChEBI" id="CHEBI:49786"/>
    </ligand>
</feature>
<feature type="binding site" evidence="2">
    <location>
        <position position="71"/>
    </location>
    <ligand>
        <name>Ni(2+)</name>
        <dbReference type="ChEBI" id="CHEBI:49786"/>
    </ligand>
</feature>
<gene>
    <name evidence="4" type="ORF">ENN52_08400</name>
</gene>
<accession>A0A831PPM8</accession>
<dbReference type="InterPro" id="IPR018194">
    <property type="entry name" value="Ni-dep_hyd_lsu_Ni_BS"/>
</dbReference>
<dbReference type="InterPro" id="IPR001501">
    <property type="entry name" value="Ni-dep_hyd_lsu"/>
</dbReference>
<proteinExistence type="predicted"/>
<dbReference type="Pfam" id="PF00374">
    <property type="entry name" value="NiFeSe_Hases"/>
    <property type="match status" value="1"/>
</dbReference>
<dbReference type="AlphaFoldDB" id="A0A831PPM8"/>
<keyword evidence="2" id="KW-0408">Iron</keyword>
<dbReference type="EMBL" id="DSBY01000337">
    <property type="protein sequence ID" value="HDS64114.1"/>
    <property type="molecule type" value="Genomic_DNA"/>
</dbReference>
<keyword evidence="1" id="KW-0560">Oxidoreductase</keyword>
<comment type="cofactor">
    <cofactor evidence="2">
        <name>Fe cation</name>
        <dbReference type="ChEBI" id="CHEBI:24875"/>
    </cofactor>
</comment>
<organism evidence="4">
    <name type="scientific">Methanofollis liminatans</name>
    <dbReference type="NCBI Taxonomy" id="2201"/>
    <lineage>
        <taxon>Archaea</taxon>
        <taxon>Methanobacteriati</taxon>
        <taxon>Methanobacteriota</taxon>
        <taxon>Stenosarchaea group</taxon>
        <taxon>Methanomicrobia</taxon>
        <taxon>Methanomicrobiales</taxon>
        <taxon>Methanomicrobiaceae</taxon>
        <taxon>Methanofollis</taxon>
    </lineage>
</organism>
<evidence type="ECO:0000259" key="3">
    <source>
        <dbReference type="Pfam" id="PF00346"/>
    </source>
</evidence>
<protein>
    <submittedName>
        <fullName evidence="4">NADH dehydrogenase subunit</fullName>
    </submittedName>
</protein>
<feature type="binding site" evidence="2">
    <location>
        <position position="52"/>
    </location>
    <ligand>
        <name>Mg(2+)</name>
        <dbReference type="ChEBI" id="CHEBI:18420"/>
    </ligand>
</feature>
<dbReference type="InterPro" id="IPR029014">
    <property type="entry name" value="NiFe-Hase_large"/>
</dbReference>
<evidence type="ECO:0000313" key="4">
    <source>
        <dbReference type="EMBL" id="HDS64114.1"/>
    </source>
</evidence>
<comment type="caution">
    <text evidence="4">The sequence shown here is derived from an EMBL/GenBank/DDBJ whole genome shotgun (WGS) entry which is preliminary data.</text>
</comment>
<dbReference type="GO" id="GO:0016151">
    <property type="term" value="F:nickel cation binding"/>
    <property type="evidence" value="ECO:0007669"/>
    <property type="project" value="InterPro"/>
</dbReference>